<evidence type="ECO:0000313" key="1">
    <source>
        <dbReference type="EMBL" id="KAK5584289.1"/>
    </source>
</evidence>
<comment type="caution">
    <text evidence="1">The sequence shown here is derived from an EMBL/GenBank/DDBJ whole genome shotgun (WGS) entry which is preliminary data.</text>
</comment>
<reference evidence="1 2" key="1">
    <citation type="submission" date="2023-11" db="EMBL/GenBank/DDBJ databases">
        <title>Dfirmibasis_genome.</title>
        <authorList>
            <person name="Edelbroek B."/>
            <person name="Kjellin J."/>
            <person name="Jerlstrom-Hultqvist J."/>
            <person name="Soderbom F."/>
        </authorList>
    </citation>
    <scope>NUCLEOTIDE SEQUENCE [LARGE SCALE GENOMIC DNA]</scope>
    <source>
        <strain evidence="1 2">TNS-C-14</strain>
    </source>
</reference>
<proteinExistence type="predicted"/>
<evidence type="ECO:0000313" key="2">
    <source>
        <dbReference type="Proteomes" id="UP001344447"/>
    </source>
</evidence>
<dbReference type="Proteomes" id="UP001344447">
    <property type="component" value="Unassembled WGS sequence"/>
</dbReference>
<dbReference type="EMBL" id="JAVFKY010000001">
    <property type="protein sequence ID" value="KAK5584289.1"/>
    <property type="molecule type" value="Genomic_DNA"/>
</dbReference>
<name>A0AAN7U242_9MYCE</name>
<protein>
    <submittedName>
        <fullName evidence="1">Uncharacterized protein</fullName>
    </submittedName>
</protein>
<dbReference type="AlphaFoldDB" id="A0AAN7U242"/>
<keyword evidence="2" id="KW-1185">Reference proteome</keyword>
<organism evidence="1 2">
    <name type="scientific">Dictyostelium firmibasis</name>
    <dbReference type="NCBI Taxonomy" id="79012"/>
    <lineage>
        <taxon>Eukaryota</taxon>
        <taxon>Amoebozoa</taxon>
        <taxon>Evosea</taxon>
        <taxon>Eumycetozoa</taxon>
        <taxon>Dictyostelia</taxon>
        <taxon>Dictyosteliales</taxon>
        <taxon>Dictyosteliaceae</taxon>
        <taxon>Dictyostelium</taxon>
    </lineage>
</organism>
<sequence>MIFQFLEISNNAEISGSTSNCMGLTGNQVSGYGGNGGGPSKSWGTGGGCPKPICHPHPPPCHPPCRKY</sequence>
<gene>
    <name evidence="1" type="ORF">RB653_005897</name>
</gene>
<accession>A0AAN7U242</accession>